<accession>A0A1J0R6Y2</accession>
<dbReference type="GO" id="GO:0005886">
    <property type="term" value="C:plasma membrane"/>
    <property type="evidence" value="ECO:0007669"/>
    <property type="project" value="UniProtKB-SubCell"/>
</dbReference>
<dbReference type="SUPFAM" id="SSF58087">
    <property type="entry name" value="Variant surface glycoprotein (N-terminal domain)"/>
    <property type="match status" value="1"/>
</dbReference>
<evidence type="ECO:0000256" key="4">
    <source>
        <dbReference type="ARBA" id="ARBA00023136"/>
    </source>
</evidence>
<comment type="subcellular location">
    <subcellularLocation>
        <location evidence="1">Cell membrane</location>
        <topology evidence="1">Lipid-anchor</topology>
        <topology evidence="1">GPI-anchor</topology>
    </subcellularLocation>
</comment>
<keyword evidence="2" id="KW-1003">Cell membrane</keyword>
<organism evidence="10">
    <name type="scientific">Trypanosoma brucei</name>
    <dbReference type="NCBI Taxonomy" id="5691"/>
    <lineage>
        <taxon>Eukaryota</taxon>
        <taxon>Discoba</taxon>
        <taxon>Euglenozoa</taxon>
        <taxon>Kinetoplastea</taxon>
        <taxon>Metakinetoplastina</taxon>
        <taxon>Trypanosomatida</taxon>
        <taxon>Trypanosomatidae</taxon>
        <taxon>Trypanosoma</taxon>
    </lineage>
</organism>
<keyword evidence="5" id="KW-0325">Glycoprotein</keyword>
<feature type="compositionally biased region" description="Basic residues" evidence="7">
    <location>
        <begin position="313"/>
        <end position="322"/>
    </location>
</feature>
<feature type="compositionally biased region" description="Basic residues" evidence="7">
    <location>
        <begin position="368"/>
        <end position="381"/>
    </location>
</feature>
<dbReference type="AlphaFoldDB" id="A0A1J0R6Y2"/>
<feature type="signal peptide" evidence="8">
    <location>
        <begin position="1"/>
        <end position="35"/>
    </location>
</feature>
<dbReference type="VEuPathDB" id="TriTrypDB:Tb927.9.1250"/>
<evidence type="ECO:0000256" key="6">
    <source>
        <dbReference type="ARBA" id="ARBA00023288"/>
    </source>
</evidence>
<evidence type="ECO:0000256" key="5">
    <source>
        <dbReference type="ARBA" id="ARBA00023180"/>
    </source>
</evidence>
<feature type="region of interest" description="Disordered" evidence="7">
    <location>
        <begin position="305"/>
        <end position="381"/>
    </location>
</feature>
<feature type="chain" id="PRO_5012249792" evidence="8">
    <location>
        <begin position="36"/>
        <end position="381"/>
    </location>
</feature>
<evidence type="ECO:0000256" key="1">
    <source>
        <dbReference type="ARBA" id="ARBA00004609"/>
    </source>
</evidence>
<keyword evidence="6" id="KW-0449">Lipoprotein</keyword>
<dbReference type="Pfam" id="PF00913">
    <property type="entry name" value="Trypan_glycop"/>
    <property type="match status" value="1"/>
</dbReference>
<dbReference type="Gene3D" id="3.90.150.10">
    <property type="entry name" value="Variant Surface Glycoprotein, subunit A domain 1"/>
    <property type="match status" value="1"/>
</dbReference>
<evidence type="ECO:0000256" key="3">
    <source>
        <dbReference type="ARBA" id="ARBA00022622"/>
    </source>
</evidence>
<keyword evidence="3" id="KW-0336">GPI-anchor</keyword>
<sequence length="381" mass="40165">MMFGKATGEKIAVASTSAAIALLICMLGAPTEVDAAAGDAIKKQHWVAICELGQDAEKIPALALTNLRSAASVAEDAFTKLLRAQIYAQANLTRPSLPKEKAAWSFLGEEVAAGLAYFRSSQAAADITATRDAGRLQGAITEFIELHAEGSDGTDGCLSSDDTGGVPISGKTTFSGETTACKANWAAVEAASTKPAVIGDSGLVGKLKGGISHSNLVNGAKNCDINSGKAGFKLSDGGSDGANVATHTPKMAGGIITLDNTGLTIPSMANVGPATEHHEFLKSIIKAAKCDQHKLMPANVDKLANAQTEPRFKKATKTHLQNKKSSDADDEDSRQRAIKTAYGDDDWYTQGALQRPRWPTYPEGGARQQRRHNIRPNHGRW</sequence>
<keyword evidence="4" id="KW-0472">Membrane</keyword>
<dbReference type="Gene3D" id="1.10.470.10">
    <property type="entry name" value="Variant Surface Glycoprotein, subunit A, domain 2"/>
    <property type="match status" value="1"/>
</dbReference>
<dbReference type="EMBL" id="KX699636">
    <property type="protein sequence ID" value="APD73592.1"/>
    <property type="molecule type" value="Genomic_DNA"/>
</dbReference>
<keyword evidence="8" id="KW-0732">Signal</keyword>
<reference evidence="10" key="1">
    <citation type="submission" date="2016-08" db="EMBL/GenBank/DDBJ databases">
        <title>VSG repertoire of Trypanosoma brucei EATRO 1125.</title>
        <authorList>
            <person name="Cross G.A."/>
        </authorList>
    </citation>
    <scope>NUCLEOTIDE SEQUENCE</scope>
    <source>
        <strain evidence="10">EATRO 1125</strain>
    </source>
</reference>
<feature type="domain" description="Trypanosome variant surface glycoprotein A-type N-terminal" evidence="9">
    <location>
        <begin position="22"/>
        <end position="349"/>
    </location>
</feature>
<proteinExistence type="predicted"/>
<dbReference type="GO" id="GO:0042783">
    <property type="term" value="P:symbiont-mediated evasion of host immune response"/>
    <property type="evidence" value="ECO:0007669"/>
    <property type="project" value="InterPro"/>
</dbReference>
<protein>
    <submittedName>
        <fullName evidence="10">Variant surface glycoprotein 1125.1375</fullName>
    </submittedName>
</protein>
<dbReference type="VEuPathDB" id="TriTrypDB:Tb427_000198600"/>
<evidence type="ECO:0000256" key="2">
    <source>
        <dbReference type="ARBA" id="ARBA00022475"/>
    </source>
</evidence>
<dbReference type="InterPro" id="IPR001812">
    <property type="entry name" value="Trypano_VSG_A_N_dom"/>
</dbReference>
<evidence type="ECO:0000256" key="8">
    <source>
        <dbReference type="SAM" id="SignalP"/>
    </source>
</evidence>
<dbReference type="GO" id="GO:0098552">
    <property type="term" value="C:side of membrane"/>
    <property type="evidence" value="ECO:0007669"/>
    <property type="project" value="UniProtKB-KW"/>
</dbReference>
<evidence type="ECO:0000259" key="9">
    <source>
        <dbReference type="Pfam" id="PF00913"/>
    </source>
</evidence>
<evidence type="ECO:0000313" key="10">
    <source>
        <dbReference type="EMBL" id="APD73592.1"/>
    </source>
</evidence>
<evidence type="ECO:0000256" key="7">
    <source>
        <dbReference type="SAM" id="MobiDB-lite"/>
    </source>
</evidence>
<name>A0A1J0R6Y2_9TRYP</name>